<name>A0A8J2S7T5_9CRUS</name>
<reference evidence="1" key="1">
    <citation type="submission" date="2021-11" db="EMBL/GenBank/DDBJ databases">
        <authorList>
            <person name="Schell T."/>
        </authorList>
    </citation>
    <scope>NUCLEOTIDE SEQUENCE</scope>
    <source>
        <strain evidence="1">M5</strain>
    </source>
</reference>
<evidence type="ECO:0000313" key="2">
    <source>
        <dbReference type="Proteomes" id="UP000789390"/>
    </source>
</evidence>
<protein>
    <submittedName>
        <fullName evidence="1">Uncharacterized protein</fullName>
    </submittedName>
</protein>
<organism evidence="1 2">
    <name type="scientific">Daphnia galeata</name>
    <dbReference type="NCBI Taxonomy" id="27404"/>
    <lineage>
        <taxon>Eukaryota</taxon>
        <taxon>Metazoa</taxon>
        <taxon>Ecdysozoa</taxon>
        <taxon>Arthropoda</taxon>
        <taxon>Crustacea</taxon>
        <taxon>Branchiopoda</taxon>
        <taxon>Diplostraca</taxon>
        <taxon>Cladocera</taxon>
        <taxon>Anomopoda</taxon>
        <taxon>Daphniidae</taxon>
        <taxon>Daphnia</taxon>
    </lineage>
</organism>
<accession>A0A8J2S7T5</accession>
<dbReference type="OrthoDB" id="6359008at2759"/>
<proteinExistence type="predicted"/>
<sequence length="101" mass="11149">MLTNLTLVQTKDYSKATIQLVTRTRPGAFVAVSILRNVNYIIQADNELTPSRSVHGVTWTDREGLKADRTEYLKGANPGADTKRTLDLAGLWLSTDADISQ</sequence>
<dbReference type="Proteomes" id="UP000789390">
    <property type="component" value="Unassembled WGS sequence"/>
</dbReference>
<dbReference type="EMBL" id="CAKKLH010000325">
    <property type="protein sequence ID" value="CAH0112339.1"/>
    <property type="molecule type" value="Genomic_DNA"/>
</dbReference>
<keyword evidence="2" id="KW-1185">Reference proteome</keyword>
<evidence type="ECO:0000313" key="1">
    <source>
        <dbReference type="EMBL" id="CAH0112339.1"/>
    </source>
</evidence>
<comment type="caution">
    <text evidence="1">The sequence shown here is derived from an EMBL/GenBank/DDBJ whole genome shotgun (WGS) entry which is preliminary data.</text>
</comment>
<gene>
    <name evidence="1" type="ORF">DGAL_LOCUS16054</name>
</gene>
<dbReference type="AlphaFoldDB" id="A0A8J2S7T5"/>